<protein>
    <submittedName>
        <fullName evidence="17">TonB-dependent receptor</fullName>
    </submittedName>
</protein>
<dbReference type="PANTHER" id="PTHR30069">
    <property type="entry name" value="TONB-DEPENDENT OUTER MEMBRANE RECEPTOR"/>
    <property type="match status" value="1"/>
</dbReference>
<keyword evidence="6 14" id="KW-0732">Signal</keyword>
<feature type="domain" description="TonB-dependent receptor-like beta-barrel" evidence="15">
    <location>
        <begin position="252"/>
        <end position="700"/>
    </location>
</feature>
<accession>A0ABQ6FDY8</accession>
<sequence length="734" mass="79944">MNTTLRPLAIAIALMNSPFALAADNAEPRELDAVTISASRSETRVEEMPLHTTVISRAEIEESPAQTLDQLLRNIPGMNFTGVPATQSDPTGHQTKMRGLGNAKVLVLLDGVPIHDPFYMTTQWFKLPLSNIERVEIVRGGNSSLWGNMAVAGVVNVVSKRVKDNAGEAMVSVGSRGTVNVAVSKNFAVSDALSFHLAADIYHTDGYQTTPSEYLWRFPHKGAVVTENRNVQLTTYFKPAADLSGFVRLGYHVQDQDISYENGSNVQRSPDFAANLTKAFGTSSLSANAWAQQVRFEKYNGSSCYYQGGTSCVNSNSASLTPASVNSNVVEFYTQYGHQRYQEQGASLTYSQRLAGKWTGFEAGVDYRGLKAEDTEYFYTTPSNPARPQGNFNSTTSGEGRQTFTGLFGQTRVFPIDPLEITLSARYDTWRISDRANTRTTAAGVTTGGDLPASDKTAFNPSLALRYELTDAASLRAAAYKAFRAPGFNNLTRTFGTGTSTTIANPDLAPETLTGWEVGSDYRKGPLSLSATYFMYDIKDMIATYTAKAGSAPAQVQLICGGAALPGCGGSAKYYTNDQDGRSHGIELSGNWRISHDLSLDAWYTHTETYLTRHGGIVTDPLRVQLAGVPKDLASLGANWKPTPRLRTFAEVRYIGAMLLDTTSNSSTMRFGQGSNTIVNASATYALEKTVDLFGSVVNLFDRGYSENTYAYNQPYNRTLSQPRTLTAGVRVRF</sequence>
<dbReference type="InterPro" id="IPR039426">
    <property type="entry name" value="TonB-dep_rcpt-like"/>
</dbReference>
<evidence type="ECO:0000259" key="15">
    <source>
        <dbReference type="Pfam" id="PF00593"/>
    </source>
</evidence>
<evidence type="ECO:0000256" key="12">
    <source>
        <dbReference type="PROSITE-ProRule" id="PRU10144"/>
    </source>
</evidence>
<dbReference type="Gene3D" id="2.170.130.10">
    <property type="entry name" value="TonB-dependent receptor, plug domain"/>
    <property type="match status" value="1"/>
</dbReference>
<keyword evidence="10 11" id="KW-0998">Cell outer membrane</keyword>
<dbReference type="SUPFAM" id="SSF56935">
    <property type="entry name" value="Porins"/>
    <property type="match status" value="1"/>
</dbReference>
<evidence type="ECO:0000256" key="14">
    <source>
        <dbReference type="SAM" id="SignalP"/>
    </source>
</evidence>
<gene>
    <name evidence="17" type="ORF">GCM10007933_26870</name>
</gene>
<keyword evidence="8 11" id="KW-0472">Membrane</keyword>
<evidence type="ECO:0000259" key="16">
    <source>
        <dbReference type="Pfam" id="PF07715"/>
    </source>
</evidence>
<dbReference type="InterPro" id="IPR010917">
    <property type="entry name" value="TonB_rcpt_CS"/>
</dbReference>
<evidence type="ECO:0000256" key="10">
    <source>
        <dbReference type="ARBA" id="ARBA00023237"/>
    </source>
</evidence>
<evidence type="ECO:0000313" key="17">
    <source>
        <dbReference type="EMBL" id="GLT23224.1"/>
    </source>
</evidence>
<dbReference type="RefSeq" id="WP_284188442.1">
    <property type="nucleotide sequence ID" value="NZ_BSPX01000041.1"/>
</dbReference>
<keyword evidence="7 13" id="KW-0798">TonB box</keyword>
<organism evidence="17 18">
    <name type="scientific">Zoogloea oryzae</name>
    <dbReference type="NCBI Taxonomy" id="310767"/>
    <lineage>
        <taxon>Bacteria</taxon>
        <taxon>Pseudomonadati</taxon>
        <taxon>Pseudomonadota</taxon>
        <taxon>Betaproteobacteria</taxon>
        <taxon>Rhodocyclales</taxon>
        <taxon>Zoogloeaceae</taxon>
        <taxon>Zoogloea</taxon>
    </lineage>
</organism>
<feature type="domain" description="TonB-dependent receptor plug" evidence="16">
    <location>
        <begin position="45"/>
        <end position="154"/>
    </location>
</feature>
<comment type="similarity">
    <text evidence="2 11 13">Belongs to the TonB-dependent receptor family.</text>
</comment>
<dbReference type="PANTHER" id="PTHR30069:SF37">
    <property type="entry name" value="FERRIC VIBRIOBACTIN RECEPTOR VIUA"/>
    <property type="match status" value="1"/>
</dbReference>
<keyword evidence="5 11" id="KW-0812">Transmembrane</keyword>
<dbReference type="EMBL" id="BSPX01000041">
    <property type="protein sequence ID" value="GLT23224.1"/>
    <property type="molecule type" value="Genomic_DNA"/>
</dbReference>
<keyword evidence="3 11" id="KW-0813">Transport</keyword>
<evidence type="ECO:0000256" key="1">
    <source>
        <dbReference type="ARBA" id="ARBA00004571"/>
    </source>
</evidence>
<keyword evidence="4 11" id="KW-1134">Transmembrane beta strand</keyword>
<keyword evidence="18" id="KW-1185">Reference proteome</keyword>
<reference evidence="18" key="1">
    <citation type="journal article" date="2019" name="Int. J. Syst. Evol. Microbiol.">
        <title>The Global Catalogue of Microorganisms (GCM) 10K type strain sequencing project: providing services to taxonomists for standard genome sequencing and annotation.</title>
        <authorList>
            <consortium name="The Broad Institute Genomics Platform"/>
            <consortium name="The Broad Institute Genome Sequencing Center for Infectious Disease"/>
            <person name="Wu L."/>
            <person name="Ma J."/>
        </authorList>
    </citation>
    <scope>NUCLEOTIDE SEQUENCE [LARGE SCALE GENOMIC DNA]</scope>
    <source>
        <strain evidence="18">NBRC 102407</strain>
    </source>
</reference>
<dbReference type="CDD" id="cd01347">
    <property type="entry name" value="ligand_gated_channel"/>
    <property type="match status" value="1"/>
</dbReference>
<dbReference type="PROSITE" id="PS01156">
    <property type="entry name" value="TONB_DEPENDENT_REC_2"/>
    <property type="match status" value="1"/>
</dbReference>
<dbReference type="Proteomes" id="UP001157167">
    <property type="component" value="Unassembled WGS sequence"/>
</dbReference>
<proteinExistence type="inferred from homology"/>
<evidence type="ECO:0000256" key="7">
    <source>
        <dbReference type="ARBA" id="ARBA00023077"/>
    </source>
</evidence>
<dbReference type="PROSITE" id="PS52016">
    <property type="entry name" value="TONB_DEPENDENT_REC_3"/>
    <property type="match status" value="1"/>
</dbReference>
<evidence type="ECO:0000313" key="18">
    <source>
        <dbReference type="Proteomes" id="UP001157167"/>
    </source>
</evidence>
<comment type="caution">
    <text evidence="17">The sequence shown here is derived from an EMBL/GenBank/DDBJ whole genome shotgun (WGS) entry which is preliminary data.</text>
</comment>
<dbReference type="Pfam" id="PF00593">
    <property type="entry name" value="TonB_dep_Rec_b-barrel"/>
    <property type="match status" value="1"/>
</dbReference>
<dbReference type="InterPro" id="IPR037066">
    <property type="entry name" value="Plug_dom_sf"/>
</dbReference>
<dbReference type="Gene3D" id="2.40.170.20">
    <property type="entry name" value="TonB-dependent receptor, beta-barrel domain"/>
    <property type="match status" value="1"/>
</dbReference>
<dbReference type="InterPro" id="IPR012910">
    <property type="entry name" value="Plug_dom"/>
</dbReference>
<feature type="signal peptide" evidence="14">
    <location>
        <begin position="1"/>
        <end position="22"/>
    </location>
</feature>
<dbReference type="InterPro" id="IPR000531">
    <property type="entry name" value="Beta-barrel_TonB"/>
</dbReference>
<evidence type="ECO:0000256" key="13">
    <source>
        <dbReference type="RuleBase" id="RU003357"/>
    </source>
</evidence>
<evidence type="ECO:0000256" key="6">
    <source>
        <dbReference type="ARBA" id="ARBA00022729"/>
    </source>
</evidence>
<evidence type="ECO:0000256" key="11">
    <source>
        <dbReference type="PROSITE-ProRule" id="PRU01360"/>
    </source>
</evidence>
<dbReference type="Pfam" id="PF07715">
    <property type="entry name" value="Plug"/>
    <property type="match status" value="1"/>
</dbReference>
<evidence type="ECO:0000256" key="3">
    <source>
        <dbReference type="ARBA" id="ARBA00022448"/>
    </source>
</evidence>
<evidence type="ECO:0000256" key="2">
    <source>
        <dbReference type="ARBA" id="ARBA00009810"/>
    </source>
</evidence>
<name>A0ABQ6FDY8_9RHOO</name>
<comment type="subcellular location">
    <subcellularLocation>
        <location evidence="1 11">Cell outer membrane</location>
        <topology evidence="1 11">Multi-pass membrane protein</topology>
    </subcellularLocation>
</comment>
<evidence type="ECO:0000256" key="4">
    <source>
        <dbReference type="ARBA" id="ARBA00022452"/>
    </source>
</evidence>
<evidence type="ECO:0000256" key="5">
    <source>
        <dbReference type="ARBA" id="ARBA00022692"/>
    </source>
</evidence>
<feature type="short sequence motif" description="TonB C-terminal box" evidence="12">
    <location>
        <begin position="717"/>
        <end position="734"/>
    </location>
</feature>
<feature type="chain" id="PRO_5046063669" evidence="14">
    <location>
        <begin position="23"/>
        <end position="734"/>
    </location>
</feature>
<keyword evidence="9 17" id="KW-0675">Receptor</keyword>
<evidence type="ECO:0000256" key="9">
    <source>
        <dbReference type="ARBA" id="ARBA00023170"/>
    </source>
</evidence>
<dbReference type="InterPro" id="IPR036942">
    <property type="entry name" value="Beta-barrel_TonB_sf"/>
</dbReference>
<evidence type="ECO:0000256" key="8">
    <source>
        <dbReference type="ARBA" id="ARBA00023136"/>
    </source>
</evidence>